<dbReference type="SUPFAM" id="SSF52058">
    <property type="entry name" value="L domain-like"/>
    <property type="match status" value="1"/>
</dbReference>
<sequence length="207" mass="23493">MIPRDTFRWCMNVKVVIMADTVKEIEEWAFHNCYSLEFVRLSRNLEGIASSVFSECRSLTSIFIPSSCRLIEHFAFKGCKKLIILNVPQHCQLGVQVVSDTALIAASSFETTSAGGAGLYYENEEVNTWIKNMNQNEEYALHRACSSFNPITEIVSEIVKRDGLQSFKKENEIGITPAKYLEENPFADVDQVAIVKKYILEMMGEIM</sequence>
<dbReference type="Gene3D" id="3.80.10.10">
    <property type="entry name" value="Ribonuclease Inhibitor"/>
    <property type="match status" value="1"/>
</dbReference>
<name>A0AAD3D1B1_9STRA</name>
<dbReference type="InterPro" id="IPR026906">
    <property type="entry name" value="LRR_5"/>
</dbReference>
<reference evidence="1 2" key="1">
    <citation type="journal article" date="2021" name="Sci. Rep.">
        <title>The genome of the diatom Chaetoceros tenuissimus carries an ancient integrated fragment of an extant virus.</title>
        <authorList>
            <person name="Hongo Y."/>
            <person name="Kimura K."/>
            <person name="Takaki Y."/>
            <person name="Yoshida Y."/>
            <person name="Baba S."/>
            <person name="Kobayashi G."/>
            <person name="Nagasaki K."/>
            <person name="Hano T."/>
            <person name="Tomaru Y."/>
        </authorList>
    </citation>
    <scope>NUCLEOTIDE SEQUENCE [LARGE SCALE GENOMIC DNA]</scope>
    <source>
        <strain evidence="1 2">NIES-3715</strain>
    </source>
</reference>
<comment type="caution">
    <text evidence="1">The sequence shown here is derived from an EMBL/GenBank/DDBJ whole genome shotgun (WGS) entry which is preliminary data.</text>
</comment>
<protein>
    <recommendedName>
        <fullName evidence="3">Leucine-rich repeat domain-containing protein</fullName>
    </recommendedName>
</protein>
<evidence type="ECO:0008006" key="3">
    <source>
        <dbReference type="Google" id="ProtNLM"/>
    </source>
</evidence>
<accession>A0AAD3D1B1</accession>
<dbReference type="EMBL" id="BLLK01000051">
    <property type="protein sequence ID" value="GFH56021.1"/>
    <property type="molecule type" value="Genomic_DNA"/>
</dbReference>
<dbReference type="Proteomes" id="UP001054902">
    <property type="component" value="Unassembled WGS sequence"/>
</dbReference>
<gene>
    <name evidence="1" type="ORF">CTEN210_12497</name>
</gene>
<keyword evidence="2" id="KW-1185">Reference proteome</keyword>
<dbReference type="AlphaFoldDB" id="A0AAD3D1B1"/>
<dbReference type="Pfam" id="PF13306">
    <property type="entry name" value="LRR_5"/>
    <property type="match status" value="1"/>
</dbReference>
<organism evidence="1 2">
    <name type="scientific">Chaetoceros tenuissimus</name>
    <dbReference type="NCBI Taxonomy" id="426638"/>
    <lineage>
        <taxon>Eukaryota</taxon>
        <taxon>Sar</taxon>
        <taxon>Stramenopiles</taxon>
        <taxon>Ochrophyta</taxon>
        <taxon>Bacillariophyta</taxon>
        <taxon>Coscinodiscophyceae</taxon>
        <taxon>Chaetocerotophycidae</taxon>
        <taxon>Chaetocerotales</taxon>
        <taxon>Chaetocerotaceae</taxon>
        <taxon>Chaetoceros</taxon>
    </lineage>
</organism>
<dbReference type="InterPro" id="IPR032675">
    <property type="entry name" value="LRR_dom_sf"/>
</dbReference>
<evidence type="ECO:0000313" key="2">
    <source>
        <dbReference type="Proteomes" id="UP001054902"/>
    </source>
</evidence>
<evidence type="ECO:0000313" key="1">
    <source>
        <dbReference type="EMBL" id="GFH56021.1"/>
    </source>
</evidence>
<proteinExistence type="predicted"/>